<evidence type="ECO:0000313" key="6">
    <source>
        <dbReference type="Proteomes" id="UP000215633"/>
    </source>
</evidence>
<evidence type="ECO:0000256" key="2">
    <source>
        <dbReference type="ARBA" id="ARBA00022679"/>
    </source>
</evidence>
<dbReference type="AlphaFoldDB" id="A0A261VJ90"/>
<sequence>MPDFPPPPKIADTVISPAARLREAAIGRRCEILHDTVVEYAALGDYSYVGERCMIADAEIGRFCAIAAHVRIGAPNHPMDRASQHRFTYCPEYYFADAQRDAGFFGDRRGDRIVIGNDVWIGHGVIVLPGVVVGDGAVLAAGAVVSRDVAPYTIVAGVPARKIRDRFDRDTARRLQAIAWWNWPEDLIAARLADFQQAGAQAFCAKWG</sequence>
<proteinExistence type="inferred from homology"/>
<dbReference type="Pfam" id="PF00132">
    <property type="entry name" value="Hexapep"/>
    <property type="match status" value="1"/>
</dbReference>
<dbReference type="InterPro" id="IPR001451">
    <property type="entry name" value="Hexapep"/>
</dbReference>
<evidence type="ECO:0000256" key="1">
    <source>
        <dbReference type="ARBA" id="ARBA00007274"/>
    </source>
</evidence>
<dbReference type="InterPro" id="IPR018357">
    <property type="entry name" value="Hexapep_transf_CS"/>
</dbReference>
<dbReference type="NCBIfam" id="TIGR03308">
    <property type="entry name" value="phn_thr-fam"/>
    <property type="match status" value="1"/>
</dbReference>
<dbReference type="PANTHER" id="PTHR43300:SF11">
    <property type="entry name" value="ACETYLTRANSFERASE RV3034C-RELATED"/>
    <property type="match status" value="1"/>
</dbReference>
<name>A0A261VJ90_9BORD</name>
<dbReference type="PROSITE" id="PS00101">
    <property type="entry name" value="HEXAPEP_TRANSFERASES"/>
    <property type="match status" value="1"/>
</dbReference>
<dbReference type="InterPro" id="IPR017694">
    <property type="entry name" value="Phosphonate_tfrase_rpt"/>
</dbReference>
<dbReference type="InterPro" id="IPR011004">
    <property type="entry name" value="Trimer_LpxA-like_sf"/>
</dbReference>
<keyword evidence="2 5" id="KW-0808">Transferase</keyword>
<evidence type="ECO:0000256" key="3">
    <source>
        <dbReference type="ARBA" id="ARBA00022737"/>
    </source>
</evidence>
<comment type="caution">
    <text evidence="5">The sequence shown here is derived from an EMBL/GenBank/DDBJ whole genome shotgun (WGS) entry which is preliminary data.</text>
</comment>
<keyword evidence="4" id="KW-0012">Acyltransferase</keyword>
<evidence type="ECO:0000256" key="4">
    <source>
        <dbReference type="ARBA" id="ARBA00023315"/>
    </source>
</evidence>
<reference evidence="6" key="1">
    <citation type="submission" date="2017-05" db="EMBL/GenBank/DDBJ databases">
        <title>Complete and WGS of Bordetella genogroups.</title>
        <authorList>
            <person name="Spilker T."/>
            <person name="Lipuma J."/>
        </authorList>
    </citation>
    <scope>NUCLEOTIDE SEQUENCE [LARGE SCALE GENOMIC DNA]</scope>
    <source>
        <strain evidence="6">AU8256</strain>
    </source>
</reference>
<dbReference type="RefSeq" id="WP_094807513.1">
    <property type="nucleotide sequence ID" value="NZ_NEVT01000007.1"/>
</dbReference>
<dbReference type="CDD" id="cd03349">
    <property type="entry name" value="LbH_XAT"/>
    <property type="match status" value="1"/>
</dbReference>
<comment type="similarity">
    <text evidence="1">Belongs to the transferase hexapeptide repeat family.</text>
</comment>
<organism evidence="5 6">
    <name type="scientific">Bordetella genomosp. 2</name>
    <dbReference type="NCBI Taxonomy" id="1983456"/>
    <lineage>
        <taxon>Bacteria</taxon>
        <taxon>Pseudomonadati</taxon>
        <taxon>Pseudomonadota</taxon>
        <taxon>Betaproteobacteria</taxon>
        <taxon>Burkholderiales</taxon>
        <taxon>Alcaligenaceae</taxon>
        <taxon>Bordetella</taxon>
    </lineage>
</organism>
<dbReference type="Proteomes" id="UP000215633">
    <property type="component" value="Unassembled WGS sequence"/>
</dbReference>
<gene>
    <name evidence="5" type="ORF">CAL24_18390</name>
</gene>
<dbReference type="PANTHER" id="PTHR43300">
    <property type="entry name" value="ACETYLTRANSFERASE"/>
    <property type="match status" value="1"/>
</dbReference>
<dbReference type="InterPro" id="IPR050179">
    <property type="entry name" value="Trans_hexapeptide_repeat"/>
</dbReference>
<dbReference type="SUPFAM" id="SSF51161">
    <property type="entry name" value="Trimeric LpxA-like enzymes"/>
    <property type="match status" value="1"/>
</dbReference>
<dbReference type="Gene3D" id="2.160.10.10">
    <property type="entry name" value="Hexapeptide repeat proteins"/>
    <property type="match status" value="1"/>
</dbReference>
<protein>
    <submittedName>
        <fullName evidence="5">Acetyltransferase</fullName>
    </submittedName>
</protein>
<keyword evidence="3" id="KW-0677">Repeat</keyword>
<keyword evidence="6" id="KW-1185">Reference proteome</keyword>
<accession>A0A261VJ90</accession>
<dbReference type="EMBL" id="NEVT01000007">
    <property type="protein sequence ID" value="OZI73811.1"/>
    <property type="molecule type" value="Genomic_DNA"/>
</dbReference>
<dbReference type="GO" id="GO:0016746">
    <property type="term" value="F:acyltransferase activity"/>
    <property type="evidence" value="ECO:0007669"/>
    <property type="project" value="UniProtKB-KW"/>
</dbReference>
<evidence type="ECO:0000313" key="5">
    <source>
        <dbReference type="EMBL" id="OZI73811.1"/>
    </source>
</evidence>